<dbReference type="InterPro" id="IPR050519">
    <property type="entry name" value="Glycosyltransf_28_UgtP"/>
</dbReference>
<dbReference type="STRING" id="905079.L1I4I8"/>
<dbReference type="InterPro" id="IPR007235">
    <property type="entry name" value="Glyco_trans_28_C"/>
</dbReference>
<dbReference type="Pfam" id="PF04101">
    <property type="entry name" value="Glyco_tran_28_C"/>
    <property type="match status" value="1"/>
</dbReference>
<dbReference type="HOGENOM" id="CLU_028367_1_0_1"/>
<dbReference type="Proteomes" id="UP000011087">
    <property type="component" value="Unassembled WGS sequence"/>
</dbReference>
<dbReference type="Gene3D" id="3.40.50.2000">
    <property type="entry name" value="Glycogen Phosphorylase B"/>
    <property type="match status" value="1"/>
</dbReference>
<dbReference type="GeneID" id="17287475"/>
<sequence length="178" mass="18907">EEVEEEQEMEDVDKCCVPGDAIAKIAERKGVDPSKIKKHGLPVRQGFWDAGSKRGHNAKIRASLGLKQVPTVLVVGGGDGVGGLQKIAEAVGDQLKDVKENVQVVVICGKNEAVKKALSSRFWPTNVDVIINGFVSNMDEWMIAADCIVTKAGPGTIAEASIVGLPTMLSGFLPGQEE</sequence>
<dbReference type="OMA" id="WIGACDI"/>
<dbReference type="KEGG" id="gtt:GUITHDRAFT_149692"/>
<dbReference type="GO" id="GO:0016758">
    <property type="term" value="F:hexosyltransferase activity"/>
    <property type="evidence" value="ECO:0007669"/>
    <property type="project" value="InterPro"/>
</dbReference>
<accession>L1I4I8</accession>
<evidence type="ECO:0000259" key="1">
    <source>
        <dbReference type="Pfam" id="PF04101"/>
    </source>
</evidence>
<dbReference type="PaxDb" id="55529-EKX30755"/>
<proteinExistence type="predicted"/>
<gene>
    <name evidence="2" type="ORF">GUITHDRAFT_149692</name>
</gene>
<evidence type="ECO:0000313" key="3">
    <source>
        <dbReference type="EnsemblProtists" id="EKX30755"/>
    </source>
</evidence>
<dbReference type="PANTHER" id="PTHR43025">
    <property type="entry name" value="MONOGALACTOSYLDIACYLGLYCEROL SYNTHASE"/>
    <property type="match status" value="1"/>
</dbReference>
<name>L1I4I8_GUITC</name>
<reference evidence="2 4" key="1">
    <citation type="journal article" date="2012" name="Nature">
        <title>Algal genomes reveal evolutionary mosaicism and the fate of nucleomorphs.</title>
        <authorList>
            <consortium name="DOE Joint Genome Institute"/>
            <person name="Curtis B.A."/>
            <person name="Tanifuji G."/>
            <person name="Burki F."/>
            <person name="Gruber A."/>
            <person name="Irimia M."/>
            <person name="Maruyama S."/>
            <person name="Arias M.C."/>
            <person name="Ball S.G."/>
            <person name="Gile G.H."/>
            <person name="Hirakawa Y."/>
            <person name="Hopkins J.F."/>
            <person name="Kuo A."/>
            <person name="Rensing S.A."/>
            <person name="Schmutz J."/>
            <person name="Symeonidi A."/>
            <person name="Elias M."/>
            <person name="Eveleigh R.J."/>
            <person name="Herman E.K."/>
            <person name="Klute M.J."/>
            <person name="Nakayama T."/>
            <person name="Obornik M."/>
            <person name="Reyes-Prieto A."/>
            <person name="Armbrust E.V."/>
            <person name="Aves S.J."/>
            <person name="Beiko R.G."/>
            <person name="Coutinho P."/>
            <person name="Dacks J.B."/>
            <person name="Durnford D.G."/>
            <person name="Fast N.M."/>
            <person name="Green B.R."/>
            <person name="Grisdale C.J."/>
            <person name="Hempel F."/>
            <person name="Henrissat B."/>
            <person name="Hoppner M.P."/>
            <person name="Ishida K."/>
            <person name="Kim E."/>
            <person name="Koreny L."/>
            <person name="Kroth P.G."/>
            <person name="Liu Y."/>
            <person name="Malik S.B."/>
            <person name="Maier U.G."/>
            <person name="McRose D."/>
            <person name="Mock T."/>
            <person name="Neilson J.A."/>
            <person name="Onodera N.T."/>
            <person name="Poole A.M."/>
            <person name="Pritham E.J."/>
            <person name="Richards T.A."/>
            <person name="Rocap G."/>
            <person name="Roy S.W."/>
            <person name="Sarai C."/>
            <person name="Schaack S."/>
            <person name="Shirato S."/>
            <person name="Slamovits C.H."/>
            <person name="Spencer D.F."/>
            <person name="Suzuki S."/>
            <person name="Worden A.Z."/>
            <person name="Zauner S."/>
            <person name="Barry K."/>
            <person name="Bell C."/>
            <person name="Bharti A.K."/>
            <person name="Crow J.A."/>
            <person name="Grimwood J."/>
            <person name="Kramer R."/>
            <person name="Lindquist E."/>
            <person name="Lucas S."/>
            <person name="Salamov A."/>
            <person name="McFadden G.I."/>
            <person name="Lane C.E."/>
            <person name="Keeling P.J."/>
            <person name="Gray M.W."/>
            <person name="Grigoriev I.V."/>
            <person name="Archibald J.M."/>
        </authorList>
    </citation>
    <scope>NUCLEOTIDE SEQUENCE</scope>
    <source>
        <strain evidence="2 4">CCMP2712</strain>
    </source>
</reference>
<dbReference type="PANTHER" id="PTHR43025:SF3">
    <property type="entry name" value="MONOGALACTOSYLDIACYLGLYCEROL SYNTHASE 1, CHLOROPLASTIC"/>
    <property type="match status" value="1"/>
</dbReference>
<keyword evidence="4" id="KW-1185">Reference proteome</keyword>
<dbReference type="AlphaFoldDB" id="L1I4I8"/>
<dbReference type="OrthoDB" id="200404at2759"/>
<feature type="non-terminal residue" evidence="2">
    <location>
        <position position="178"/>
    </location>
</feature>
<dbReference type="eggNOG" id="ENOG502QPXV">
    <property type="taxonomic scope" value="Eukaryota"/>
</dbReference>
<dbReference type="EMBL" id="JH993594">
    <property type="protein sequence ID" value="EKX30755.1"/>
    <property type="molecule type" value="Genomic_DNA"/>
</dbReference>
<organism evidence="2">
    <name type="scientific">Guillardia theta (strain CCMP2712)</name>
    <name type="common">Cryptophyte</name>
    <dbReference type="NCBI Taxonomy" id="905079"/>
    <lineage>
        <taxon>Eukaryota</taxon>
        <taxon>Cryptophyceae</taxon>
        <taxon>Pyrenomonadales</taxon>
        <taxon>Geminigeraceae</taxon>
        <taxon>Guillardia</taxon>
    </lineage>
</organism>
<dbReference type="RefSeq" id="XP_005817735.1">
    <property type="nucleotide sequence ID" value="XM_005817678.1"/>
</dbReference>
<dbReference type="EnsemblProtists" id="EKX30755">
    <property type="protein sequence ID" value="EKX30755"/>
    <property type="gene ID" value="GUITHDRAFT_149692"/>
</dbReference>
<feature type="domain" description="Glycosyl transferase family 28 C-terminal" evidence="1">
    <location>
        <begin position="71"/>
        <end position="168"/>
    </location>
</feature>
<dbReference type="SUPFAM" id="SSF53756">
    <property type="entry name" value="UDP-Glycosyltransferase/glycogen phosphorylase"/>
    <property type="match status" value="1"/>
</dbReference>
<reference evidence="4" key="2">
    <citation type="submission" date="2012-11" db="EMBL/GenBank/DDBJ databases">
        <authorList>
            <person name="Kuo A."/>
            <person name="Curtis B.A."/>
            <person name="Tanifuji G."/>
            <person name="Burki F."/>
            <person name="Gruber A."/>
            <person name="Irimia M."/>
            <person name="Maruyama S."/>
            <person name="Arias M.C."/>
            <person name="Ball S.G."/>
            <person name="Gile G.H."/>
            <person name="Hirakawa Y."/>
            <person name="Hopkins J.F."/>
            <person name="Rensing S.A."/>
            <person name="Schmutz J."/>
            <person name="Symeonidi A."/>
            <person name="Elias M."/>
            <person name="Eveleigh R.J."/>
            <person name="Herman E.K."/>
            <person name="Klute M.J."/>
            <person name="Nakayama T."/>
            <person name="Obornik M."/>
            <person name="Reyes-Prieto A."/>
            <person name="Armbrust E.V."/>
            <person name="Aves S.J."/>
            <person name="Beiko R.G."/>
            <person name="Coutinho P."/>
            <person name="Dacks J.B."/>
            <person name="Durnford D.G."/>
            <person name="Fast N.M."/>
            <person name="Green B.R."/>
            <person name="Grisdale C."/>
            <person name="Hempe F."/>
            <person name="Henrissat B."/>
            <person name="Hoppner M.P."/>
            <person name="Ishida K.-I."/>
            <person name="Kim E."/>
            <person name="Koreny L."/>
            <person name="Kroth P.G."/>
            <person name="Liu Y."/>
            <person name="Malik S.-B."/>
            <person name="Maier U.G."/>
            <person name="McRose D."/>
            <person name="Mock T."/>
            <person name="Neilson J.A."/>
            <person name="Onodera N.T."/>
            <person name="Poole A.M."/>
            <person name="Pritham E.J."/>
            <person name="Richards T.A."/>
            <person name="Rocap G."/>
            <person name="Roy S.W."/>
            <person name="Sarai C."/>
            <person name="Schaack S."/>
            <person name="Shirato S."/>
            <person name="Slamovits C.H."/>
            <person name="Spencer D.F."/>
            <person name="Suzuki S."/>
            <person name="Worden A.Z."/>
            <person name="Zauner S."/>
            <person name="Barry K."/>
            <person name="Bell C."/>
            <person name="Bharti A.K."/>
            <person name="Crow J.A."/>
            <person name="Grimwood J."/>
            <person name="Kramer R."/>
            <person name="Lindquist E."/>
            <person name="Lucas S."/>
            <person name="Salamov A."/>
            <person name="McFadden G.I."/>
            <person name="Lane C.E."/>
            <person name="Keeling P.J."/>
            <person name="Gray M.W."/>
            <person name="Grigoriev I.V."/>
            <person name="Archibald J.M."/>
        </authorList>
    </citation>
    <scope>NUCLEOTIDE SEQUENCE</scope>
    <source>
        <strain evidence="4">CCMP2712</strain>
    </source>
</reference>
<protein>
    <recommendedName>
        <fullName evidence="1">Glycosyl transferase family 28 C-terminal domain-containing protein</fullName>
    </recommendedName>
</protein>
<feature type="non-terminal residue" evidence="2">
    <location>
        <position position="1"/>
    </location>
</feature>
<evidence type="ECO:0000313" key="4">
    <source>
        <dbReference type="Proteomes" id="UP000011087"/>
    </source>
</evidence>
<reference evidence="3" key="3">
    <citation type="submission" date="2016-03" db="UniProtKB">
        <authorList>
            <consortium name="EnsemblProtists"/>
        </authorList>
    </citation>
    <scope>IDENTIFICATION</scope>
</reference>
<evidence type="ECO:0000313" key="2">
    <source>
        <dbReference type="EMBL" id="EKX30755.1"/>
    </source>
</evidence>